<dbReference type="InterPro" id="IPR003961">
    <property type="entry name" value="FN3_dom"/>
</dbReference>
<name>A0A8X8BPJ6_POLSE</name>
<evidence type="ECO:0000256" key="9">
    <source>
        <dbReference type="ARBA" id="ARBA00023157"/>
    </source>
</evidence>
<evidence type="ECO:0000256" key="11">
    <source>
        <dbReference type="SAM" id="Coils"/>
    </source>
</evidence>
<keyword evidence="5" id="KW-0547">Nucleotide-binding</keyword>
<dbReference type="PANTHER" id="PTHR31594:SF11">
    <property type="entry name" value="NEOVERRUCOTOXIN SUBUNIT ALPHA-LIKE ISOFORM X1-RELATED"/>
    <property type="match status" value="1"/>
</dbReference>
<dbReference type="InterPro" id="IPR052090">
    <property type="entry name" value="Cytolytic_pore-forming_toxin"/>
</dbReference>
<gene>
    <name evidence="13" type="primary">Stxa_3</name>
    <name evidence="13" type="ORF">GTO96_0001853</name>
</gene>
<dbReference type="InterPro" id="IPR056072">
    <property type="entry name" value="SNTX_MACPF/CDC-like_dom"/>
</dbReference>
<dbReference type="InterPro" id="IPR006703">
    <property type="entry name" value="G_AIG1"/>
</dbReference>
<dbReference type="SUPFAM" id="SSF52540">
    <property type="entry name" value="P-loop containing nucleoside triphosphate hydrolases"/>
    <property type="match status" value="2"/>
</dbReference>
<evidence type="ECO:0000256" key="6">
    <source>
        <dbReference type="ARBA" id="ARBA00022889"/>
    </source>
</evidence>
<feature type="domain" description="Fibronectin type-III" evidence="12">
    <location>
        <begin position="509"/>
        <end position="598"/>
    </location>
</feature>
<keyword evidence="3" id="KW-0812">Transmembrane</keyword>
<evidence type="ECO:0000259" key="12">
    <source>
        <dbReference type="PROSITE" id="PS50853"/>
    </source>
</evidence>
<accession>A0A8X8BPJ6</accession>
<dbReference type="PANTHER" id="PTHR31594">
    <property type="entry name" value="AIG1-TYPE G DOMAIN-CONTAINING PROTEIN"/>
    <property type="match status" value="1"/>
</dbReference>
<dbReference type="Pfam" id="PF24674">
    <property type="entry name" value="MACPF_SNTX"/>
    <property type="match status" value="1"/>
</dbReference>
<evidence type="ECO:0000256" key="2">
    <source>
        <dbReference type="ARBA" id="ARBA00008535"/>
    </source>
</evidence>
<dbReference type="InterPro" id="IPR040581">
    <property type="entry name" value="Thioredoxin_11"/>
</dbReference>
<dbReference type="SUPFAM" id="SSF49265">
    <property type="entry name" value="Fibronectin type III"/>
    <property type="match status" value="1"/>
</dbReference>
<reference evidence="13 14" key="1">
    <citation type="journal article" date="2021" name="Cell">
        <title>Tracing the genetic footprints of vertebrate landing in non-teleost ray-finned fishes.</title>
        <authorList>
            <person name="Bi X."/>
            <person name="Wang K."/>
            <person name="Yang L."/>
            <person name="Pan H."/>
            <person name="Jiang H."/>
            <person name="Wei Q."/>
            <person name="Fang M."/>
            <person name="Yu H."/>
            <person name="Zhu C."/>
            <person name="Cai Y."/>
            <person name="He Y."/>
            <person name="Gan X."/>
            <person name="Zeng H."/>
            <person name="Yu D."/>
            <person name="Zhu Y."/>
            <person name="Jiang H."/>
            <person name="Qiu Q."/>
            <person name="Yang H."/>
            <person name="Zhang Y.E."/>
            <person name="Wang W."/>
            <person name="Zhu M."/>
            <person name="He S."/>
            <person name="Zhang G."/>
        </authorList>
    </citation>
    <scope>NUCLEOTIDE SEQUENCE [LARGE SCALE GENOMIC DNA]</scope>
    <source>
        <strain evidence="13">Bchr_013</strain>
    </source>
</reference>
<dbReference type="FunFam" id="3.40.50.300:FF:002049">
    <property type="entry name" value="Si:ch73-170d6.2"/>
    <property type="match status" value="2"/>
</dbReference>
<keyword evidence="11" id="KW-0175">Coiled coil</keyword>
<keyword evidence="9" id="KW-1015">Disulfide bond</keyword>
<evidence type="ECO:0000256" key="8">
    <source>
        <dbReference type="ARBA" id="ARBA00023136"/>
    </source>
</evidence>
<feature type="coiled-coil region" evidence="11">
    <location>
        <begin position="1892"/>
        <end position="1940"/>
    </location>
</feature>
<comment type="similarity">
    <text evidence="2">Belongs to the TRAFAC class TrmE-Era-EngA-EngB-Septin-like GTPase superfamily. AIG1/Toc34/Toc159-like paraseptin GTPase family. IAN subfamily.</text>
</comment>
<sequence length="2034" mass="233686">LSSEDVLPLEMAALGRPFKVGMLYDCRTDSLIPGVTLWDMENLQKNLNIKPQKNTQVNIIKSDSWDEKTSVLNMTASLKASFLCGLIEVGGSAKYLNDTKSSKRQSRVTLHYSTTTRMEQLNMSHLGRQNVVCPEVFEQKSATHVVTGVLYGAQAFFVFDEWDSIYLSKEEENQDNKGKLETLIKKCISVVGTRALEMTDDDKKTADHLNFTFYGDFLLDHNPISFQDSMQIYTNLTKHIGQDDKLAVPVQVWLHPLKHLDSQAAQLVQEVSVALVSKSQEVLEELDEHIMRCNDIIEDSVVNKFPIIEKNAEEFKSLLFHYKCIFQRDLARVLPAIRRGDASEADLGDILKKKEESPFKKCVIKTRLEKREKEITILRSFFNQIKEMKLDIVINDLHTFISDNSIENIVCLTFTSLHVCRSYTLEMERYLQISSRQSPHHLSEPSDELIIQNFRQHSERFIEFAKVNQNSKTTRFLIHSMHDVDYLGASVYLYKRGRLINHNFQLPSKPEPLVVNFQTEDSVILNLKPQKCDIEGYRVEYKRLEDKEWKTINTTNKSVKFTITKLHPASTYQLRHRAICQVGVSQASDTIEEKTLPVKRPTGRHAITDKCKKIKGGKLRLYLLPLKLKFINTVKKIETFPFGNRTSIKPSKSIMVLGATGSGKSTLINGMVNYILGVQWGDDFRFKLIHEETSRSQAESQTSAVSAYEMNYQDCFKVPYSFTIVDTPGFGDTRGIDRDKQIIEQIRECFSSPQGVQHINAVCFVVQASQARLTHAQKYVFDSILSIFGKDIAKNILILITFADGQRPPVLDAIKESNIPFPKDNKGNPLFFKFNNSALFANNDETDSSDCLMFDKMFWDMGAKSMEGFFEYLEKMDDKSLALTKEVLKERRCLETAVEGLQPQIKAALIKLEEMRRTSYILKKHITDIESNKDFEYEVEEPETIRESIAGTGKFITNCQKCNFTCHFPCSRSDDKDKIGCAAMEYGVCKVCPGRCVWSVHSNQQHRFIYLSKKVTKTYDELKKKYEEAKGEKMTTEQVFERLQHEYGDVKEEVHKLIKKSYESIKRLEEIALRPNPLSTPEYIELLIQAEEQEAKPGWMERVKSLQEVREKAVIIEKVSRNENLLPSEQKEHSDQEEWMEDWGNNSSWFSTPYQEVEGKASFEAKGQKRKSSETLCQDGVVNNFTIIRKNANDFKSMLNQFKNTFQKDLARVLPKIRGGNASEEELANILKKKEESPFKKCVITTWLEKRVKEITMLRSFFNRIEEIKLDIVINDLDTLIYNTSIKNIVCLTFTSLHVCHSYMLEMERYLQAPPRKSSYHLSEPSEELIIQNFRQHSQSFIEFAEINQSSKTTRFLVHSIPDVECLGATIYLYECGRLINHSFQLPSKPETLEVDSQTEDSVTLMLRPPKCDLEGYRVEYKRLEDEEWKTVNTTDKSVKFTIAELRPASTYQFRHRAVCKVGVSQASDTIEVRTLPVKKPTGRYAIKDKCKEIKGGKLRLYLLPLKSQFINTVKKIETFPFGNRTSIKPSKSIMVLGATGSGKSTLINGMFNFILGVQWEDDFRFKLIHEETSRSQAESQTSAVTTYEMNYQDCFKVPYSFTIVDTPGFGDTRGIDRDKQIAEQIRECFSSPQGVQHINAVCFIVQASQARLTHTQKYVFDSILSIFGKDIANNILVLITFADGQRPPVLDAIKDSNIPFPKDEKGSPLFFKFNNSALYANNDETNSSDCLMFDKMFWDMGAKSMEGFFKTVEMMDDKSLALTKEVLKERKNLEMVVEGLRPQISNALSKREEIRQTRDILNKHNTDIQSNRDFEYEVDVTETIRESIAGTGKFITNCQKCNFTCHYPCGLPNDENKISCAAMKDGVCTICPGKCEWNIHSNQQHKFIYETKKVKKTYDELKKKYEDAQGELITTEQVLKQLQHELDDVTNLIYKLITESHESIKRLDEIALRPNPLSSPEYIELLIQSEEQEAKPGWMERVKSLREVKEHAVIIANLSKNDKLSPSLETKSQKRKSSETLCPQNIKVTKLTF</sequence>
<dbReference type="Pfam" id="PF21109">
    <property type="entry name" value="Stonustoxin_helical"/>
    <property type="match status" value="2"/>
</dbReference>
<feature type="non-terminal residue" evidence="13">
    <location>
        <position position="2034"/>
    </location>
</feature>
<dbReference type="SMART" id="SM00060">
    <property type="entry name" value="FN3"/>
    <property type="match status" value="2"/>
</dbReference>
<protein>
    <submittedName>
        <fullName evidence="13">STXA protein</fullName>
    </submittedName>
</protein>
<evidence type="ECO:0000256" key="7">
    <source>
        <dbReference type="ARBA" id="ARBA00022989"/>
    </source>
</evidence>
<dbReference type="Gene3D" id="2.60.40.10">
    <property type="entry name" value="Immunoglobulins"/>
    <property type="match status" value="2"/>
</dbReference>
<organism evidence="13 14">
    <name type="scientific">Polypterus senegalus</name>
    <name type="common">Senegal bichir</name>
    <dbReference type="NCBI Taxonomy" id="55291"/>
    <lineage>
        <taxon>Eukaryota</taxon>
        <taxon>Metazoa</taxon>
        <taxon>Chordata</taxon>
        <taxon>Craniata</taxon>
        <taxon>Vertebrata</taxon>
        <taxon>Euteleostomi</taxon>
        <taxon>Actinopterygii</taxon>
        <taxon>Polypteriformes</taxon>
        <taxon>Polypteridae</taxon>
        <taxon>Polypterus</taxon>
    </lineage>
</organism>
<dbReference type="InterPro" id="IPR048997">
    <property type="entry name" value="Stonustoxin-like_helical"/>
</dbReference>
<proteinExistence type="inferred from homology"/>
<evidence type="ECO:0000313" key="13">
    <source>
        <dbReference type="EMBL" id="KAG2463136.1"/>
    </source>
</evidence>
<comment type="subcellular location">
    <subcellularLocation>
        <location evidence="1">Membrane</location>
        <topology evidence="1">Single-pass membrane protein</topology>
    </subcellularLocation>
</comment>
<dbReference type="InterPro" id="IPR036116">
    <property type="entry name" value="FN3_sf"/>
</dbReference>
<keyword evidence="8" id="KW-0472">Membrane</keyword>
<feature type="coiled-coil region" evidence="11">
    <location>
        <begin position="1012"/>
        <end position="1060"/>
    </location>
</feature>
<dbReference type="InterPro" id="IPR056754">
    <property type="entry name" value="DSCAM/DSCAML_C"/>
</dbReference>
<evidence type="ECO:0000256" key="1">
    <source>
        <dbReference type="ARBA" id="ARBA00004167"/>
    </source>
</evidence>
<dbReference type="EMBL" id="JAATIS010004040">
    <property type="protein sequence ID" value="KAG2463136.1"/>
    <property type="molecule type" value="Genomic_DNA"/>
</dbReference>
<keyword evidence="6" id="KW-0130">Cell adhesion</keyword>
<comment type="caution">
    <text evidence="13">The sequence shown here is derived from an EMBL/GenBank/DDBJ whole genome shotgun (WGS) entry which is preliminary data.</text>
</comment>
<keyword evidence="4" id="KW-0732">Signal</keyword>
<keyword evidence="7" id="KW-1133">Transmembrane helix</keyword>
<feature type="domain" description="Fibronectin type-III" evidence="12">
    <location>
        <begin position="1389"/>
        <end position="1478"/>
    </location>
</feature>
<dbReference type="PROSITE" id="PS50853">
    <property type="entry name" value="FN3"/>
    <property type="match status" value="2"/>
</dbReference>
<keyword evidence="10" id="KW-0393">Immunoglobulin domain</keyword>
<evidence type="ECO:0000313" key="14">
    <source>
        <dbReference type="Proteomes" id="UP000886611"/>
    </source>
</evidence>
<dbReference type="InterPro" id="IPR027417">
    <property type="entry name" value="P-loop_NTPase"/>
</dbReference>
<dbReference type="GO" id="GO:0007155">
    <property type="term" value="P:cell adhesion"/>
    <property type="evidence" value="ECO:0007669"/>
    <property type="project" value="UniProtKB-KW"/>
</dbReference>
<evidence type="ECO:0000256" key="5">
    <source>
        <dbReference type="ARBA" id="ARBA00022741"/>
    </source>
</evidence>
<dbReference type="Pfam" id="PF25059">
    <property type="entry name" value="FN3_DSCAM-DSCAML_C"/>
    <property type="match status" value="1"/>
</dbReference>
<evidence type="ECO:0000256" key="4">
    <source>
        <dbReference type="ARBA" id="ARBA00022729"/>
    </source>
</evidence>
<dbReference type="Pfam" id="PF18078">
    <property type="entry name" value="Thioredoxin_11"/>
    <property type="match status" value="2"/>
</dbReference>
<dbReference type="Proteomes" id="UP000886611">
    <property type="component" value="Unassembled WGS sequence"/>
</dbReference>
<dbReference type="Pfam" id="PF04548">
    <property type="entry name" value="AIG1"/>
    <property type="match status" value="2"/>
</dbReference>
<dbReference type="InterPro" id="IPR013783">
    <property type="entry name" value="Ig-like_fold"/>
</dbReference>
<feature type="non-terminal residue" evidence="13">
    <location>
        <position position="1"/>
    </location>
</feature>
<evidence type="ECO:0000256" key="3">
    <source>
        <dbReference type="ARBA" id="ARBA00022692"/>
    </source>
</evidence>
<dbReference type="CDD" id="cd00063">
    <property type="entry name" value="FN3"/>
    <property type="match status" value="2"/>
</dbReference>
<dbReference type="Pfam" id="PF00041">
    <property type="entry name" value="fn3"/>
    <property type="match status" value="1"/>
</dbReference>
<dbReference type="Gene3D" id="3.40.50.300">
    <property type="entry name" value="P-loop containing nucleotide triphosphate hydrolases"/>
    <property type="match status" value="2"/>
</dbReference>
<dbReference type="GO" id="GO:0005525">
    <property type="term" value="F:GTP binding"/>
    <property type="evidence" value="ECO:0007669"/>
    <property type="project" value="InterPro"/>
</dbReference>
<evidence type="ECO:0000256" key="10">
    <source>
        <dbReference type="ARBA" id="ARBA00023319"/>
    </source>
</evidence>
<keyword evidence="14" id="KW-1185">Reference proteome</keyword>
<dbReference type="GO" id="GO:0016020">
    <property type="term" value="C:membrane"/>
    <property type="evidence" value="ECO:0007669"/>
    <property type="project" value="UniProtKB-SubCell"/>
</dbReference>